<protein>
    <recommendedName>
        <fullName evidence="3">HPr kinase</fullName>
    </recommendedName>
</protein>
<proteinExistence type="predicted"/>
<evidence type="ECO:0008006" key="3">
    <source>
        <dbReference type="Google" id="ProtNLM"/>
    </source>
</evidence>
<dbReference type="InterPro" id="IPR027417">
    <property type="entry name" value="P-loop_NTPase"/>
</dbReference>
<reference evidence="1 2" key="1">
    <citation type="submission" date="2021-03" db="EMBL/GenBank/DDBJ databases">
        <title>Genomic and phenotypic characterization of Chloracidobacterium isolates provides evidence for multiple species.</title>
        <authorList>
            <person name="Saini M.K."/>
            <person name="Costas A.M.G."/>
            <person name="Tank M."/>
            <person name="Bryant D.A."/>
        </authorList>
    </citation>
    <scope>NUCLEOTIDE SEQUENCE [LARGE SCALE GENOMIC DNA]</scope>
    <source>
        <strain evidence="1 2">N</strain>
    </source>
</reference>
<sequence length="288" mass="31114">MIGGLRLAVDATGLGLPLQINGPAARFVAPWEDAPADATIRVGWLDEAVPPPEPTELVFASGGMWTLYRAAGGYRYDIASPVFGPEPYRIAWFAPTYQTGCVWYRRLPAVIAAMQSPLEYPVDELLVTNLLARGRGVELHACAVVDTDGRGFLFVGQSGDGKTTTARLWTRAGATVLSDDRVIVRQCDGQWLMFGTPWHGEGEFAAPAATPLNALFILCKGAEDAARPLPPGLAAARLFARAFPPFYDAAALDFTAGFLERLVTAVPCYGLVFRPTPAVVDYVRRMQP</sequence>
<dbReference type="RefSeq" id="WP_211423334.1">
    <property type="nucleotide sequence ID" value="NZ_CP072643.1"/>
</dbReference>
<evidence type="ECO:0000313" key="2">
    <source>
        <dbReference type="Proteomes" id="UP000677668"/>
    </source>
</evidence>
<organism evidence="1 2">
    <name type="scientific">Chloracidobacterium sp. N</name>
    <dbReference type="NCBI Taxonomy" id="2821540"/>
    <lineage>
        <taxon>Bacteria</taxon>
        <taxon>Pseudomonadati</taxon>
        <taxon>Acidobacteriota</taxon>
        <taxon>Terriglobia</taxon>
        <taxon>Terriglobales</taxon>
        <taxon>Acidobacteriaceae</taxon>
        <taxon>Chloracidobacterium</taxon>
        <taxon>Chloracidobacterium aggregatum</taxon>
    </lineage>
</organism>
<accession>A0ABX8B268</accession>
<keyword evidence="2" id="KW-1185">Reference proteome</keyword>
<name>A0ABX8B268_9BACT</name>
<dbReference type="Gene3D" id="3.40.50.300">
    <property type="entry name" value="P-loop containing nucleotide triphosphate hydrolases"/>
    <property type="match status" value="1"/>
</dbReference>
<evidence type="ECO:0000313" key="1">
    <source>
        <dbReference type="EMBL" id="QUV95094.1"/>
    </source>
</evidence>
<dbReference type="SUPFAM" id="SSF53795">
    <property type="entry name" value="PEP carboxykinase-like"/>
    <property type="match status" value="1"/>
</dbReference>
<dbReference type="Proteomes" id="UP000677668">
    <property type="component" value="Chromosome 2"/>
</dbReference>
<gene>
    <name evidence="1" type="ORF">J8C05_13780</name>
</gene>
<dbReference type="EMBL" id="CP072643">
    <property type="protein sequence ID" value="QUV95094.1"/>
    <property type="molecule type" value="Genomic_DNA"/>
</dbReference>